<dbReference type="PANTHER" id="PTHR30026:SF5">
    <property type="entry name" value="ABC-TYPE EFFLUX SYSTEM SECRETIN COMPONENT"/>
    <property type="match status" value="1"/>
</dbReference>
<dbReference type="Pfam" id="PF02321">
    <property type="entry name" value="OEP"/>
    <property type="match status" value="1"/>
</dbReference>
<dbReference type="Proteomes" id="UP000094487">
    <property type="component" value="Unassembled WGS sequence"/>
</dbReference>
<dbReference type="GO" id="GO:0015288">
    <property type="term" value="F:porin activity"/>
    <property type="evidence" value="ECO:0007669"/>
    <property type="project" value="TreeGrafter"/>
</dbReference>
<proteinExistence type="inferred from homology"/>
<evidence type="ECO:0000256" key="8">
    <source>
        <dbReference type="SAM" id="Coils"/>
    </source>
</evidence>
<dbReference type="PANTHER" id="PTHR30026">
    <property type="entry name" value="OUTER MEMBRANE PROTEIN TOLC"/>
    <property type="match status" value="1"/>
</dbReference>
<evidence type="ECO:0000313" key="10">
    <source>
        <dbReference type="EMBL" id="ODP37072.1"/>
    </source>
</evidence>
<keyword evidence="11" id="KW-1185">Reference proteome</keyword>
<keyword evidence="5" id="KW-0812">Transmembrane</keyword>
<dbReference type="GO" id="GO:0009279">
    <property type="term" value="C:cell outer membrane"/>
    <property type="evidence" value="ECO:0007669"/>
    <property type="project" value="UniProtKB-SubCell"/>
</dbReference>
<accession>A0A1E3LTH5</accession>
<dbReference type="SUPFAM" id="SSF56954">
    <property type="entry name" value="Outer membrane efflux proteins (OEP)"/>
    <property type="match status" value="1"/>
</dbReference>
<keyword evidence="7" id="KW-0998">Cell outer membrane</keyword>
<dbReference type="InterPro" id="IPR051906">
    <property type="entry name" value="TolC-like"/>
</dbReference>
<feature type="chain" id="PRO_5009131993" description="Transporter" evidence="9">
    <location>
        <begin position="23"/>
        <end position="459"/>
    </location>
</feature>
<feature type="coiled-coil region" evidence="8">
    <location>
        <begin position="213"/>
        <end position="240"/>
    </location>
</feature>
<gene>
    <name evidence="10" type="ORF">BFL28_18910</name>
</gene>
<organism evidence="10 11">
    <name type="scientific">Sphingomonas turrisvirgatae</name>
    <dbReference type="NCBI Taxonomy" id="1888892"/>
    <lineage>
        <taxon>Bacteria</taxon>
        <taxon>Pseudomonadati</taxon>
        <taxon>Pseudomonadota</taxon>
        <taxon>Alphaproteobacteria</taxon>
        <taxon>Sphingomonadales</taxon>
        <taxon>Sphingomonadaceae</taxon>
        <taxon>Sphingomonas</taxon>
    </lineage>
</organism>
<keyword evidence="6" id="KW-0472">Membrane</keyword>
<evidence type="ECO:0000256" key="1">
    <source>
        <dbReference type="ARBA" id="ARBA00004442"/>
    </source>
</evidence>
<evidence type="ECO:0000256" key="2">
    <source>
        <dbReference type="ARBA" id="ARBA00007613"/>
    </source>
</evidence>
<comment type="subcellular location">
    <subcellularLocation>
        <location evidence="1">Cell outer membrane</location>
    </subcellularLocation>
</comment>
<evidence type="ECO:0000313" key="11">
    <source>
        <dbReference type="Proteomes" id="UP000094487"/>
    </source>
</evidence>
<name>A0A1E3LTH5_9SPHN</name>
<dbReference type="GO" id="GO:1990281">
    <property type="term" value="C:efflux pump complex"/>
    <property type="evidence" value="ECO:0007669"/>
    <property type="project" value="TreeGrafter"/>
</dbReference>
<evidence type="ECO:0000256" key="3">
    <source>
        <dbReference type="ARBA" id="ARBA00022448"/>
    </source>
</evidence>
<sequence length="459" mass="49727">MLKVRVLPVALALGSASAVAGAQDIRPAEPVSLTLERAQEELLNRSDAVAASEANVRSKEAQEGATRTLGRPDIDLEAQLLEYQKTLYLPLGSLAPVAQEFGISDPLRFQLRRSSSRPIATATLPIYTGGQISGTQAGAKAQVAQARADRDIAANDQLLQLVRVYFGQQLAERALGVRRDVLDGLNRHVEDAVKLEQARFISRAQRLQAEVARDDARAEYEKAIADLQTANAALAGLLRQPTGVRPVSPLFVISRPLQPLDTFKAAALSSHPQLARLGSLEDQAKAGVTLQQAKQRPTVYGFASYNFDPRNTLLTDPDWAVGIGVRYKLAGGLGRRQVVEAARATQEQARAAIREGRTQIEIGVTKAWNEVEAARKRYLLLDTSLAAAAENLRLQTLSYREQQATSLDVIDAQLGLGKAKIQRAQAANQYVQALAELLNVSGQIDQMPAFVAQADQVIP</sequence>
<dbReference type="STRING" id="1888892.BFL28_18910"/>
<evidence type="ECO:0000256" key="5">
    <source>
        <dbReference type="ARBA" id="ARBA00022692"/>
    </source>
</evidence>
<protein>
    <recommendedName>
        <fullName evidence="12">Transporter</fullName>
    </recommendedName>
</protein>
<dbReference type="AlphaFoldDB" id="A0A1E3LTH5"/>
<evidence type="ECO:0008006" key="12">
    <source>
        <dbReference type="Google" id="ProtNLM"/>
    </source>
</evidence>
<evidence type="ECO:0000256" key="7">
    <source>
        <dbReference type="ARBA" id="ARBA00023237"/>
    </source>
</evidence>
<comment type="similarity">
    <text evidence="2">Belongs to the outer membrane factor (OMF) (TC 1.B.17) family.</text>
</comment>
<dbReference type="EMBL" id="MDDS01000038">
    <property type="protein sequence ID" value="ODP37072.1"/>
    <property type="molecule type" value="Genomic_DNA"/>
</dbReference>
<feature type="signal peptide" evidence="9">
    <location>
        <begin position="1"/>
        <end position="22"/>
    </location>
</feature>
<dbReference type="GO" id="GO:0015562">
    <property type="term" value="F:efflux transmembrane transporter activity"/>
    <property type="evidence" value="ECO:0007669"/>
    <property type="project" value="InterPro"/>
</dbReference>
<keyword evidence="8" id="KW-0175">Coiled coil</keyword>
<evidence type="ECO:0000256" key="4">
    <source>
        <dbReference type="ARBA" id="ARBA00022452"/>
    </source>
</evidence>
<comment type="caution">
    <text evidence="10">The sequence shown here is derived from an EMBL/GenBank/DDBJ whole genome shotgun (WGS) entry which is preliminary data.</text>
</comment>
<reference evidence="10 11" key="1">
    <citation type="submission" date="2016-08" db="EMBL/GenBank/DDBJ databases">
        <title>Draft genome of the agarase producing Sphingomonas sp. MCT13.</title>
        <authorList>
            <person name="D'Andrea M.M."/>
            <person name="Rossolini G.M."/>
            <person name="Thaller M.C."/>
        </authorList>
    </citation>
    <scope>NUCLEOTIDE SEQUENCE [LARGE SCALE GENOMIC DNA]</scope>
    <source>
        <strain evidence="10 11">MCT13</strain>
    </source>
</reference>
<evidence type="ECO:0000256" key="9">
    <source>
        <dbReference type="SAM" id="SignalP"/>
    </source>
</evidence>
<evidence type="ECO:0000256" key="6">
    <source>
        <dbReference type="ARBA" id="ARBA00023136"/>
    </source>
</evidence>
<keyword evidence="3" id="KW-0813">Transport</keyword>
<dbReference type="InterPro" id="IPR003423">
    <property type="entry name" value="OMP_efflux"/>
</dbReference>
<dbReference type="Gene3D" id="1.20.1600.10">
    <property type="entry name" value="Outer membrane efflux proteins (OEP)"/>
    <property type="match status" value="1"/>
</dbReference>
<keyword evidence="4" id="KW-1134">Transmembrane beta strand</keyword>
<dbReference type="OrthoDB" id="187483at2"/>
<keyword evidence="9" id="KW-0732">Signal</keyword>